<dbReference type="PANTHER" id="PTHR34351:SF1">
    <property type="entry name" value="SLR1927 PROTEIN"/>
    <property type="match status" value="1"/>
</dbReference>
<organism evidence="2 3">
    <name type="scientific">Candidatus Marimicrobium litorale</name>
    <dbReference type="NCBI Taxonomy" id="2518991"/>
    <lineage>
        <taxon>Bacteria</taxon>
        <taxon>Pseudomonadati</taxon>
        <taxon>Pseudomonadota</taxon>
        <taxon>Gammaproteobacteria</taxon>
        <taxon>Cellvibrionales</taxon>
        <taxon>Halieaceae</taxon>
        <taxon>Marimicrobium</taxon>
    </lineage>
</organism>
<reference evidence="2" key="1">
    <citation type="submission" date="2019-02" db="EMBL/GenBank/DDBJ databases">
        <authorList>
            <person name="Li S.-H."/>
        </authorList>
    </citation>
    <scope>NUCLEOTIDE SEQUENCE</scope>
    <source>
        <strain evidence="2">IMCC11814</strain>
    </source>
</reference>
<evidence type="ECO:0000313" key="2">
    <source>
        <dbReference type="EMBL" id="MCX2976303.1"/>
    </source>
</evidence>
<proteinExistence type="predicted"/>
<evidence type="ECO:0000256" key="1">
    <source>
        <dbReference type="SAM" id="Phobius"/>
    </source>
</evidence>
<dbReference type="EMBL" id="SHNO01000001">
    <property type="protein sequence ID" value="MCX2976303.1"/>
    <property type="molecule type" value="Genomic_DNA"/>
</dbReference>
<keyword evidence="1" id="KW-0472">Membrane</keyword>
<feature type="transmembrane region" description="Helical" evidence="1">
    <location>
        <begin position="93"/>
        <end position="116"/>
    </location>
</feature>
<keyword evidence="3" id="KW-1185">Reference proteome</keyword>
<name>A0ABT3T212_9GAMM</name>
<keyword evidence="1" id="KW-0812">Transmembrane</keyword>
<sequence length="354" mass="40045">MATGLSTCCCATWTSLAAERISVGFLSHKGGKREYRNRLRVGFEKWVNRRIPPARKITLNQRRIFIFPSRIGLFFSVCLLVMLIAAINFESNLSYGLTFLLMTLFIVAILHTYANLSGLTIRALRATPVFPGQLSDFYLMVERSKRRDHFALYFAWPDGSEILVNLVDEDSIRFQLHVPVDKRGWFNPGRLLVESTYPLGLLRCWTWIDLDISALVYPALIASPDLPGLATDSPDGAAVPVPGNDDFYGFRDYRVGDSLRQVHWKGLAKGQGVQTKQYTAYADRSVWLDWEQFPGAGVEQRLSHLCYWVLAFEEQSEEYGLRLPGLVIQPASGEKHRDRVLKELALFGFEGAAS</sequence>
<dbReference type="Proteomes" id="UP001143304">
    <property type="component" value="Unassembled WGS sequence"/>
</dbReference>
<accession>A0ABT3T212</accession>
<keyword evidence="1" id="KW-1133">Transmembrane helix</keyword>
<gene>
    <name evidence="2" type="ORF">EYC82_02890</name>
</gene>
<evidence type="ECO:0000313" key="3">
    <source>
        <dbReference type="Proteomes" id="UP001143304"/>
    </source>
</evidence>
<comment type="caution">
    <text evidence="2">The sequence shown here is derived from an EMBL/GenBank/DDBJ whole genome shotgun (WGS) entry which is preliminary data.</text>
</comment>
<protein>
    <submittedName>
        <fullName evidence="2">DUF58 domain-containing protein</fullName>
    </submittedName>
</protein>
<feature type="transmembrane region" description="Helical" evidence="1">
    <location>
        <begin position="64"/>
        <end position="87"/>
    </location>
</feature>
<dbReference type="PANTHER" id="PTHR34351">
    <property type="entry name" value="SLR1927 PROTEIN-RELATED"/>
    <property type="match status" value="1"/>
</dbReference>